<accession>A0ACB8S696</accession>
<evidence type="ECO:0000313" key="1">
    <source>
        <dbReference type="EMBL" id="KAI0051988.1"/>
    </source>
</evidence>
<keyword evidence="2" id="KW-1185">Reference proteome</keyword>
<comment type="caution">
    <text evidence="1">The sequence shown here is derived from an EMBL/GenBank/DDBJ whole genome shotgun (WGS) entry which is preliminary data.</text>
</comment>
<reference evidence="1" key="1">
    <citation type="submission" date="2021-02" db="EMBL/GenBank/DDBJ databases">
        <authorList>
            <consortium name="DOE Joint Genome Institute"/>
            <person name="Ahrendt S."/>
            <person name="Looney B.P."/>
            <person name="Miyauchi S."/>
            <person name="Morin E."/>
            <person name="Drula E."/>
            <person name="Courty P.E."/>
            <person name="Chicoki N."/>
            <person name="Fauchery L."/>
            <person name="Kohler A."/>
            <person name="Kuo A."/>
            <person name="Labutti K."/>
            <person name="Pangilinan J."/>
            <person name="Lipzen A."/>
            <person name="Riley R."/>
            <person name="Andreopoulos W."/>
            <person name="He G."/>
            <person name="Johnson J."/>
            <person name="Barry K.W."/>
            <person name="Grigoriev I.V."/>
            <person name="Nagy L."/>
            <person name="Hibbett D."/>
            <person name="Henrissat B."/>
            <person name="Matheny P.B."/>
            <person name="Labbe J."/>
            <person name="Martin F."/>
        </authorList>
    </citation>
    <scope>NUCLEOTIDE SEQUENCE</scope>
    <source>
        <strain evidence="1">FP105234-sp</strain>
    </source>
</reference>
<gene>
    <name evidence="1" type="ORF">FA95DRAFT_1451575</name>
</gene>
<reference evidence="1" key="2">
    <citation type="journal article" date="2022" name="New Phytol.">
        <title>Evolutionary transition to the ectomycorrhizal habit in the genomes of a hyperdiverse lineage of mushroom-forming fungi.</title>
        <authorList>
            <person name="Looney B."/>
            <person name="Miyauchi S."/>
            <person name="Morin E."/>
            <person name="Drula E."/>
            <person name="Courty P.E."/>
            <person name="Kohler A."/>
            <person name="Kuo A."/>
            <person name="LaButti K."/>
            <person name="Pangilinan J."/>
            <person name="Lipzen A."/>
            <person name="Riley R."/>
            <person name="Andreopoulos W."/>
            <person name="He G."/>
            <person name="Johnson J."/>
            <person name="Nolan M."/>
            <person name="Tritt A."/>
            <person name="Barry K.W."/>
            <person name="Grigoriev I.V."/>
            <person name="Nagy L.G."/>
            <person name="Hibbett D."/>
            <person name="Henrissat B."/>
            <person name="Matheny P.B."/>
            <person name="Labbe J."/>
            <person name="Martin F.M."/>
        </authorList>
    </citation>
    <scope>NUCLEOTIDE SEQUENCE</scope>
    <source>
        <strain evidence="1">FP105234-sp</strain>
    </source>
</reference>
<sequence length="118" mass="13604">RTLLERDAALAARLLPGRQQHNNCLTIVRLPPEILTIIFMHVSPPEVRCDWADRVWVDESLADIGWIAITHVCRRWRQVAIGYPLLWTNIDFSYGRAWTQAFLSRARSAPLSITSRKP</sequence>
<evidence type="ECO:0000313" key="2">
    <source>
        <dbReference type="Proteomes" id="UP000814033"/>
    </source>
</evidence>
<feature type="non-terminal residue" evidence="1">
    <location>
        <position position="1"/>
    </location>
</feature>
<protein>
    <submittedName>
        <fullName evidence="1">Uncharacterized protein</fullName>
    </submittedName>
</protein>
<proteinExistence type="predicted"/>
<dbReference type="Proteomes" id="UP000814033">
    <property type="component" value="Unassembled WGS sequence"/>
</dbReference>
<dbReference type="EMBL" id="MU275848">
    <property type="protein sequence ID" value="KAI0051988.1"/>
    <property type="molecule type" value="Genomic_DNA"/>
</dbReference>
<feature type="non-terminal residue" evidence="1">
    <location>
        <position position="118"/>
    </location>
</feature>
<name>A0ACB8S696_9AGAM</name>
<organism evidence="1 2">
    <name type="scientific">Auriscalpium vulgare</name>
    <dbReference type="NCBI Taxonomy" id="40419"/>
    <lineage>
        <taxon>Eukaryota</taxon>
        <taxon>Fungi</taxon>
        <taxon>Dikarya</taxon>
        <taxon>Basidiomycota</taxon>
        <taxon>Agaricomycotina</taxon>
        <taxon>Agaricomycetes</taxon>
        <taxon>Russulales</taxon>
        <taxon>Auriscalpiaceae</taxon>
        <taxon>Auriscalpium</taxon>
    </lineage>
</organism>